<keyword evidence="3" id="KW-1185">Reference proteome</keyword>
<evidence type="ECO:0000313" key="3">
    <source>
        <dbReference type="Proteomes" id="UP000626210"/>
    </source>
</evidence>
<accession>A0ABQ3GGT9</accession>
<dbReference type="RefSeq" id="WP_189690963.1">
    <property type="nucleotide sequence ID" value="NZ_BMYK01000047.1"/>
</dbReference>
<comment type="caution">
    <text evidence="2">The sequence shown here is derived from an EMBL/GenBank/DDBJ whole genome shotgun (WGS) entry which is preliminary data.</text>
</comment>
<evidence type="ECO:0000313" key="2">
    <source>
        <dbReference type="EMBL" id="GHD03981.1"/>
    </source>
</evidence>
<organism evidence="2 3">
    <name type="scientific">Pseudorhodoferax aquiterrae</name>
    <dbReference type="NCBI Taxonomy" id="747304"/>
    <lineage>
        <taxon>Bacteria</taxon>
        <taxon>Pseudomonadati</taxon>
        <taxon>Pseudomonadota</taxon>
        <taxon>Betaproteobacteria</taxon>
        <taxon>Burkholderiales</taxon>
        <taxon>Comamonadaceae</taxon>
    </lineage>
</organism>
<name>A0ABQ3GGT9_9BURK</name>
<dbReference type="Proteomes" id="UP000626210">
    <property type="component" value="Unassembled WGS sequence"/>
</dbReference>
<gene>
    <name evidence="2" type="ORF">GCM10007320_64530</name>
</gene>
<feature type="transmembrane region" description="Helical" evidence="1">
    <location>
        <begin position="32"/>
        <end position="52"/>
    </location>
</feature>
<evidence type="ECO:0000256" key="1">
    <source>
        <dbReference type="SAM" id="Phobius"/>
    </source>
</evidence>
<sequence>MNIMAFSDAEFFEQGLNFPAEEALKLSRITKLVCLAMGGAMGAALAISTMGNTSGAQAPGNIKLYSALAGLFAGAAIGAGSCTVIRSKIIKFIDSVRHLPLANAIAKMKAGQREELRSEARKLLAMQDRILQLEQESKSPSSLRSEWAT</sequence>
<keyword evidence="1" id="KW-1133">Transmembrane helix</keyword>
<keyword evidence="1" id="KW-0472">Membrane</keyword>
<protein>
    <recommendedName>
        <fullName evidence="4">Transmembrane protein</fullName>
    </recommendedName>
</protein>
<dbReference type="EMBL" id="BMYK01000047">
    <property type="protein sequence ID" value="GHD03981.1"/>
    <property type="molecule type" value="Genomic_DNA"/>
</dbReference>
<evidence type="ECO:0008006" key="4">
    <source>
        <dbReference type="Google" id="ProtNLM"/>
    </source>
</evidence>
<reference evidence="3" key="1">
    <citation type="journal article" date="2019" name="Int. J. Syst. Evol. Microbiol.">
        <title>The Global Catalogue of Microorganisms (GCM) 10K type strain sequencing project: providing services to taxonomists for standard genome sequencing and annotation.</title>
        <authorList>
            <consortium name="The Broad Institute Genomics Platform"/>
            <consortium name="The Broad Institute Genome Sequencing Center for Infectious Disease"/>
            <person name="Wu L."/>
            <person name="Ma J."/>
        </authorList>
    </citation>
    <scope>NUCLEOTIDE SEQUENCE [LARGE SCALE GENOMIC DNA]</scope>
    <source>
        <strain evidence="3">KCTC 23314</strain>
    </source>
</reference>
<proteinExistence type="predicted"/>
<keyword evidence="1" id="KW-0812">Transmembrane</keyword>
<feature type="transmembrane region" description="Helical" evidence="1">
    <location>
        <begin position="64"/>
        <end position="85"/>
    </location>
</feature>